<evidence type="ECO:0000256" key="6">
    <source>
        <dbReference type="ARBA" id="ARBA00023237"/>
    </source>
</evidence>
<protein>
    <submittedName>
        <fullName evidence="10">Putative TonB-dependent receptor</fullName>
    </submittedName>
</protein>
<evidence type="ECO:0000256" key="5">
    <source>
        <dbReference type="ARBA" id="ARBA00023136"/>
    </source>
</evidence>
<proteinExistence type="inferred from homology"/>
<feature type="domain" description="TonB-dependent receptor plug" evidence="9">
    <location>
        <begin position="108"/>
        <end position="211"/>
    </location>
</feature>
<accession>A0A0E9N421</accession>
<dbReference type="InterPro" id="IPR037066">
    <property type="entry name" value="Plug_dom_sf"/>
</dbReference>
<keyword evidence="11" id="KW-1185">Reference proteome</keyword>
<dbReference type="InterPro" id="IPR023997">
    <property type="entry name" value="TonB-dep_OMP_SusC/RagA_CS"/>
</dbReference>
<dbReference type="STRING" id="1220578.FPE01S_03_01540"/>
<dbReference type="GO" id="GO:0009279">
    <property type="term" value="C:cell outer membrane"/>
    <property type="evidence" value="ECO:0007669"/>
    <property type="project" value="UniProtKB-SubCell"/>
</dbReference>
<keyword evidence="2 7" id="KW-0813">Transport</keyword>
<name>A0A0E9N421_9BACT</name>
<dbReference type="PROSITE" id="PS52016">
    <property type="entry name" value="TONB_DEPENDENT_REC_3"/>
    <property type="match status" value="1"/>
</dbReference>
<evidence type="ECO:0000256" key="8">
    <source>
        <dbReference type="SAM" id="MobiDB-lite"/>
    </source>
</evidence>
<dbReference type="SUPFAM" id="SSF56935">
    <property type="entry name" value="Porins"/>
    <property type="match status" value="1"/>
</dbReference>
<keyword evidence="5 7" id="KW-0472">Membrane</keyword>
<evidence type="ECO:0000313" key="11">
    <source>
        <dbReference type="Proteomes" id="UP000033121"/>
    </source>
</evidence>
<organism evidence="10 11">
    <name type="scientific">Flavihumibacter petaseus NBRC 106054</name>
    <dbReference type="NCBI Taxonomy" id="1220578"/>
    <lineage>
        <taxon>Bacteria</taxon>
        <taxon>Pseudomonadati</taxon>
        <taxon>Bacteroidota</taxon>
        <taxon>Chitinophagia</taxon>
        <taxon>Chitinophagales</taxon>
        <taxon>Chitinophagaceae</taxon>
        <taxon>Flavihumibacter</taxon>
    </lineage>
</organism>
<feature type="compositionally biased region" description="Polar residues" evidence="8">
    <location>
        <begin position="11"/>
        <end position="20"/>
    </location>
</feature>
<reference evidence="10 11" key="1">
    <citation type="submission" date="2015-04" db="EMBL/GenBank/DDBJ databases">
        <title>Whole genome shotgun sequence of Flavihumibacter petaseus NBRC 106054.</title>
        <authorList>
            <person name="Miyazawa S."/>
            <person name="Hosoyama A."/>
            <person name="Hashimoto M."/>
            <person name="Noguchi M."/>
            <person name="Tsuchikane K."/>
            <person name="Ohji S."/>
            <person name="Yamazoe A."/>
            <person name="Ichikawa N."/>
            <person name="Kimura A."/>
            <person name="Fujita N."/>
        </authorList>
    </citation>
    <scope>NUCLEOTIDE SEQUENCE [LARGE SCALE GENOMIC DNA]</scope>
    <source>
        <strain evidence="10 11">NBRC 106054</strain>
    </source>
</reference>
<dbReference type="InterPro" id="IPR008969">
    <property type="entry name" value="CarboxyPept-like_regulatory"/>
</dbReference>
<feature type="region of interest" description="Disordered" evidence="8">
    <location>
        <begin position="1"/>
        <end position="22"/>
    </location>
</feature>
<evidence type="ECO:0000256" key="4">
    <source>
        <dbReference type="ARBA" id="ARBA00022692"/>
    </source>
</evidence>
<evidence type="ECO:0000256" key="3">
    <source>
        <dbReference type="ARBA" id="ARBA00022452"/>
    </source>
</evidence>
<dbReference type="NCBIfam" id="TIGR04056">
    <property type="entry name" value="OMP_RagA_SusC"/>
    <property type="match status" value="1"/>
</dbReference>
<evidence type="ECO:0000313" key="10">
    <source>
        <dbReference type="EMBL" id="GAO44115.1"/>
    </source>
</evidence>
<dbReference type="SUPFAM" id="SSF49464">
    <property type="entry name" value="Carboxypeptidase regulatory domain-like"/>
    <property type="match status" value="1"/>
</dbReference>
<keyword evidence="6 7" id="KW-0998">Cell outer membrane</keyword>
<keyword evidence="10" id="KW-0675">Receptor</keyword>
<evidence type="ECO:0000256" key="7">
    <source>
        <dbReference type="PROSITE-ProRule" id="PRU01360"/>
    </source>
</evidence>
<evidence type="ECO:0000256" key="2">
    <source>
        <dbReference type="ARBA" id="ARBA00022448"/>
    </source>
</evidence>
<dbReference type="InterPro" id="IPR036942">
    <property type="entry name" value="Beta-barrel_TonB_sf"/>
</dbReference>
<dbReference type="Pfam" id="PF13715">
    <property type="entry name" value="CarbopepD_reg_2"/>
    <property type="match status" value="1"/>
</dbReference>
<dbReference type="AlphaFoldDB" id="A0A0E9N421"/>
<sequence length="1052" mass="117151">MIASPDILNAQPDTTRTGKLTNDIGEPVAGATILNPRTGQSAVANAKGEFQVTTFRKGDRLIITSIGYEQKVYLWSGTNPVVIVMQRTAQGLDNVTVRLNSGYQYIPKERSTGSYVSLDEKQLNLQPGTNIINRLEGVANSVLFDKDPNRPPVTIRGYSSINGPKNPLIVLDNFPYEGDINNINPNDVESITILRDAAAASIWGTRAGNGVIVITTKKGKLNQPLKIELNANVTVTGKPDLFYLPEINASDFIDVEQALFDRGFYQSQISNRGRPPLSPVEEILVKKANGELTAEEATRQVNAYRDLDVRRDFNEYLYRPGIMQQYALNLQGGTAKASWFVSGGYDRNSDALSAEYERINLRVRNSFRPLPKFQVQTALAYCQSKTESGKSGYNSIRVGTKKLYPYAQFRDGDGNPVPLYMNRQPYIDTAGEGLLLDWKYYPLEEYRYNTAKSDLNEITANVSLQYELLKGLTLEGNYQFQKQLVSRLNLQEQESYVARDLINSFSQVDYSTGIVYRIVPLGAINNTSTTDLTAHQGRGQLNYSKTAGRHELAALAGMEIRQTKTETNRYQYYGFDPETQTIGAIDYTKPYPNFIRGNQFIPKGYGAGFQVQRFTAAFANAAYTYDNRYTVTGSIRKDASNLFGVKSNEKGIPLWSAGLGWTISKEGFYNSTFLPMLRLRTSYGINGNVDNSKSAVTSIFHLGNDTYSNLPFSSVAQYPNPSLSWEKVQIFNVGLDFQLKDNVLSGSIEYFNKTGTDLIGLAPVDYTTGVGSSTGAVIRNVADMKSAGVDLQLNARLLNRSLKWFQSLNLNFNKSRITQYYNATQLARIYVSNGTAISPLVGKPIYSILNYSWAGLDPGTGDPLGYVDGKPGNDYIAIQNDSAKNLAYAGPATPTCYGNFMNTFSWKNFSLSINLQYKLGYYFQRPSISYDALYYSWAGHADYARRWQKPGDEAFTTVPSMPYPADGNRDAFYQASEVLATKADHIRLQFVSLSWDLPTAKSGRSPFRLLQVYGNASNLGIIWSVNHKGLDPDFPSSIPNPKRFTIGFRAHF</sequence>
<dbReference type="Proteomes" id="UP000033121">
    <property type="component" value="Unassembled WGS sequence"/>
</dbReference>
<keyword evidence="3 7" id="KW-1134">Transmembrane beta strand</keyword>
<keyword evidence="4 7" id="KW-0812">Transmembrane</keyword>
<comment type="similarity">
    <text evidence="7">Belongs to the TonB-dependent receptor family.</text>
</comment>
<dbReference type="Gene3D" id="2.170.130.10">
    <property type="entry name" value="TonB-dependent receptor, plug domain"/>
    <property type="match status" value="1"/>
</dbReference>
<dbReference type="EMBL" id="BBWV01000003">
    <property type="protein sequence ID" value="GAO44115.1"/>
    <property type="molecule type" value="Genomic_DNA"/>
</dbReference>
<comment type="caution">
    <text evidence="10">The sequence shown here is derived from an EMBL/GenBank/DDBJ whole genome shotgun (WGS) entry which is preliminary data.</text>
</comment>
<dbReference type="Pfam" id="PF07715">
    <property type="entry name" value="Plug"/>
    <property type="match status" value="1"/>
</dbReference>
<dbReference type="InterPro" id="IPR023996">
    <property type="entry name" value="TonB-dep_OMP_SusC/RagA"/>
</dbReference>
<dbReference type="Gene3D" id="2.40.170.20">
    <property type="entry name" value="TonB-dependent receptor, beta-barrel domain"/>
    <property type="match status" value="1"/>
</dbReference>
<evidence type="ECO:0000256" key="1">
    <source>
        <dbReference type="ARBA" id="ARBA00004571"/>
    </source>
</evidence>
<dbReference type="NCBIfam" id="TIGR04057">
    <property type="entry name" value="SusC_RagA_signa"/>
    <property type="match status" value="1"/>
</dbReference>
<dbReference type="InterPro" id="IPR012910">
    <property type="entry name" value="Plug_dom"/>
</dbReference>
<comment type="subcellular location">
    <subcellularLocation>
        <location evidence="1 7">Cell outer membrane</location>
        <topology evidence="1 7">Multi-pass membrane protein</topology>
    </subcellularLocation>
</comment>
<dbReference type="InterPro" id="IPR039426">
    <property type="entry name" value="TonB-dep_rcpt-like"/>
</dbReference>
<gene>
    <name evidence="10" type="ORF">FPE01S_03_01540</name>
</gene>
<evidence type="ECO:0000259" key="9">
    <source>
        <dbReference type="Pfam" id="PF07715"/>
    </source>
</evidence>